<reference evidence="12 13" key="1">
    <citation type="submission" date="2018-11" db="EMBL/GenBank/DDBJ databases">
        <title>Sequencing the genomes of 1000 actinobacteria strains.</title>
        <authorList>
            <person name="Klenk H.-P."/>
        </authorList>
    </citation>
    <scope>NUCLEOTIDE SEQUENCE [LARGE SCALE GENOMIC DNA]</scope>
    <source>
        <strain evidence="12 13">DSM 43634</strain>
    </source>
</reference>
<dbReference type="InterPro" id="IPR025828">
    <property type="entry name" value="Put_sensor_dom"/>
</dbReference>
<dbReference type="Pfam" id="PF13796">
    <property type="entry name" value="Sensor"/>
    <property type="match status" value="1"/>
</dbReference>
<dbReference type="InterPro" id="IPR011712">
    <property type="entry name" value="Sig_transdc_His_kin_sub3_dim/P"/>
</dbReference>
<dbReference type="PANTHER" id="PTHR24421">
    <property type="entry name" value="NITRATE/NITRITE SENSOR PROTEIN NARX-RELATED"/>
    <property type="match status" value="1"/>
</dbReference>
<evidence type="ECO:0000259" key="10">
    <source>
        <dbReference type="Pfam" id="PF07730"/>
    </source>
</evidence>
<evidence type="ECO:0000313" key="13">
    <source>
        <dbReference type="Proteomes" id="UP000271683"/>
    </source>
</evidence>
<evidence type="ECO:0000259" key="11">
    <source>
        <dbReference type="Pfam" id="PF13796"/>
    </source>
</evidence>
<organism evidence="12 13">
    <name type="scientific">Couchioplanes caeruleus</name>
    <dbReference type="NCBI Taxonomy" id="56438"/>
    <lineage>
        <taxon>Bacteria</taxon>
        <taxon>Bacillati</taxon>
        <taxon>Actinomycetota</taxon>
        <taxon>Actinomycetes</taxon>
        <taxon>Micromonosporales</taxon>
        <taxon>Micromonosporaceae</taxon>
        <taxon>Couchioplanes</taxon>
    </lineage>
</organism>
<dbReference type="PANTHER" id="PTHR24421:SF10">
    <property type="entry name" value="NITRATE_NITRITE SENSOR PROTEIN NARQ"/>
    <property type="match status" value="1"/>
</dbReference>
<keyword evidence="5" id="KW-0547">Nucleotide-binding</keyword>
<dbReference type="EC" id="2.7.13.3" evidence="2"/>
<keyword evidence="9" id="KW-1133">Transmembrane helix</keyword>
<keyword evidence="8" id="KW-0902">Two-component regulatory system</keyword>
<evidence type="ECO:0000256" key="7">
    <source>
        <dbReference type="ARBA" id="ARBA00022840"/>
    </source>
</evidence>
<evidence type="ECO:0000256" key="2">
    <source>
        <dbReference type="ARBA" id="ARBA00012438"/>
    </source>
</evidence>
<dbReference type="AlphaFoldDB" id="A0A3N1GS26"/>
<feature type="transmembrane region" description="Helical" evidence="9">
    <location>
        <begin position="72"/>
        <end position="96"/>
    </location>
</feature>
<dbReference type="Pfam" id="PF07730">
    <property type="entry name" value="HisKA_3"/>
    <property type="match status" value="1"/>
</dbReference>
<evidence type="ECO:0000256" key="1">
    <source>
        <dbReference type="ARBA" id="ARBA00000085"/>
    </source>
</evidence>
<evidence type="ECO:0000256" key="3">
    <source>
        <dbReference type="ARBA" id="ARBA00022553"/>
    </source>
</evidence>
<dbReference type="GO" id="GO:0005524">
    <property type="term" value="F:ATP binding"/>
    <property type="evidence" value="ECO:0007669"/>
    <property type="project" value="UniProtKB-KW"/>
</dbReference>
<dbReference type="GO" id="GO:0016020">
    <property type="term" value="C:membrane"/>
    <property type="evidence" value="ECO:0007669"/>
    <property type="project" value="InterPro"/>
</dbReference>
<evidence type="ECO:0000256" key="4">
    <source>
        <dbReference type="ARBA" id="ARBA00022679"/>
    </source>
</evidence>
<sequence length="492" mass="52723">MAAPLCVCGPSVFAVARGTLRRCHPLVMSNPSIGAQVRANACPPDAIPLNCRQALARGPRLLLTSSWPWRSFGYLFCGALVALPVAGGVTNGLFFIKSLPGYAELMVVLLLTVLIAMPVAAVERFRLRMVDTEPVGNPHVTPGEPGLRAWLWLRVGEAATWREFGYAIAWTSLLPLIDLSGVLLVGVVVILVLAPFVEPLVDLGPLVILGFWHVSTPLDKGLVVLLGLALLPLAAYLVTVLAVGRASFVRLLLAPRESELVARVQALTRSRIRLADAFEAERRRIERDLHDGAQQRLVGLIMTLGVVEHEFAQEQSDRAELVANARKQAEGVLAELRELIHGIHPQLLTARGVAAAVAEVADRSPVPVDVDITIAQRLVPAVESVAYFAVKEGLANVVKHSRARAARVTGRQERDHLVLRVVDDGVGGARPEGGSGLQGLADRVAVVGGRLKLLSPPGGPTELVVELPWRTVNSASCSPRTTSCCEKDSSNC</sequence>
<feature type="domain" description="Signal transduction histidine kinase subgroup 3 dimerisation and phosphoacceptor" evidence="10">
    <location>
        <begin position="281"/>
        <end position="347"/>
    </location>
</feature>
<evidence type="ECO:0000256" key="8">
    <source>
        <dbReference type="ARBA" id="ARBA00023012"/>
    </source>
</evidence>
<evidence type="ECO:0000313" key="12">
    <source>
        <dbReference type="EMBL" id="ROP33019.1"/>
    </source>
</evidence>
<dbReference type="InterPro" id="IPR050482">
    <property type="entry name" value="Sensor_HK_TwoCompSys"/>
</dbReference>
<feature type="transmembrane region" description="Helical" evidence="9">
    <location>
        <begin position="222"/>
        <end position="243"/>
    </location>
</feature>
<keyword evidence="4" id="KW-0808">Transferase</keyword>
<feature type="transmembrane region" description="Helical" evidence="9">
    <location>
        <begin position="176"/>
        <end position="197"/>
    </location>
</feature>
<keyword evidence="9" id="KW-0812">Transmembrane</keyword>
<protein>
    <recommendedName>
        <fullName evidence="2">histidine kinase</fullName>
        <ecNumber evidence="2">2.7.13.3</ecNumber>
    </recommendedName>
</protein>
<dbReference type="Gene3D" id="1.20.5.1930">
    <property type="match status" value="1"/>
</dbReference>
<accession>A0A3N1GS26</accession>
<feature type="transmembrane region" description="Helical" evidence="9">
    <location>
        <begin position="102"/>
        <end position="122"/>
    </location>
</feature>
<keyword evidence="6 12" id="KW-0418">Kinase</keyword>
<dbReference type="GO" id="GO:0000155">
    <property type="term" value="F:phosphorelay sensor kinase activity"/>
    <property type="evidence" value="ECO:0007669"/>
    <property type="project" value="InterPro"/>
</dbReference>
<dbReference type="SUPFAM" id="SSF55874">
    <property type="entry name" value="ATPase domain of HSP90 chaperone/DNA topoisomerase II/histidine kinase"/>
    <property type="match status" value="1"/>
</dbReference>
<comment type="catalytic activity">
    <reaction evidence="1">
        <text>ATP + protein L-histidine = ADP + protein N-phospho-L-histidine.</text>
        <dbReference type="EC" id="2.7.13.3"/>
    </reaction>
</comment>
<feature type="domain" description="Putative sensor" evidence="11">
    <location>
        <begin position="107"/>
        <end position="253"/>
    </location>
</feature>
<keyword evidence="9" id="KW-0472">Membrane</keyword>
<keyword evidence="3" id="KW-0597">Phosphoprotein</keyword>
<dbReference type="InterPro" id="IPR036890">
    <property type="entry name" value="HATPase_C_sf"/>
</dbReference>
<keyword evidence="7" id="KW-0067">ATP-binding</keyword>
<evidence type="ECO:0000256" key="6">
    <source>
        <dbReference type="ARBA" id="ARBA00022777"/>
    </source>
</evidence>
<evidence type="ECO:0000256" key="9">
    <source>
        <dbReference type="SAM" id="Phobius"/>
    </source>
</evidence>
<dbReference type="CDD" id="cd16917">
    <property type="entry name" value="HATPase_UhpB-NarQ-NarX-like"/>
    <property type="match status" value="1"/>
</dbReference>
<dbReference type="Proteomes" id="UP000271683">
    <property type="component" value="Unassembled WGS sequence"/>
</dbReference>
<dbReference type="EMBL" id="RJKL01000001">
    <property type="protein sequence ID" value="ROP33019.1"/>
    <property type="molecule type" value="Genomic_DNA"/>
</dbReference>
<gene>
    <name evidence="12" type="ORF">EDD30_5985</name>
</gene>
<dbReference type="GO" id="GO:0046983">
    <property type="term" value="F:protein dimerization activity"/>
    <property type="evidence" value="ECO:0007669"/>
    <property type="project" value="InterPro"/>
</dbReference>
<proteinExistence type="predicted"/>
<name>A0A3N1GS26_9ACTN</name>
<comment type="caution">
    <text evidence="12">The sequence shown here is derived from an EMBL/GenBank/DDBJ whole genome shotgun (WGS) entry which is preliminary data.</text>
</comment>
<dbReference type="Gene3D" id="3.30.565.10">
    <property type="entry name" value="Histidine kinase-like ATPase, C-terminal domain"/>
    <property type="match status" value="1"/>
</dbReference>
<evidence type="ECO:0000256" key="5">
    <source>
        <dbReference type="ARBA" id="ARBA00022741"/>
    </source>
</evidence>